<gene>
    <name evidence="3" type="ORF">B0T10DRAFT_565408</name>
</gene>
<organism evidence="3 4">
    <name type="scientific">Thelonectria olida</name>
    <dbReference type="NCBI Taxonomy" id="1576542"/>
    <lineage>
        <taxon>Eukaryota</taxon>
        <taxon>Fungi</taxon>
        <taxon>Dikarya</taxon>
        <taxon>Ascomycota</taxon>
        <taxon>Pezizomycotina</taxon>
        <taxon>Sordariomycetes</taxon>
        <taxon>Hypocreomycetidae</taxon>
        <taxon>Hypocreales</taxon>
        <taxon>Nectriaceae</taxon>
        <taxon>Thelonectria</taxon>
    </lineage>
</organism>
<feature type="signal peptide" evidence="2">
    <location>
        <begin position="1"/>
        <end position="19"/>
    </location>
</feature>
<evidence type="ECO:0000256" key="2">
    <source>
        <dbReference type="SAM" id="SignalP"/>
    </source>
</evidence>
<name>A0A9P9AKD4_9HYPO</name>
<keyword evidence="4" id="KW-1185">Reference proteome</keyword>
<feature type="chain" id="PRO_5040200177" description="Secreted protein" evidence="2">
    <location>
        <begin position="20"/>
        <end position="130"/>
    </location>
</feature>
<evidence type="ECO:0000313" key="3">
    <source>
        <dbReference type="EMBL" id="KAH6880674.1"/>
    </source>
</evidence>
<evidence type="ECO:0000313" key="4">
    <source>
        <dbReference type="Proteomes" id="UP000777438"/>
    </source>
</evidence>
<feature type="region of interest" description="Disordered" evidence="1">
    <location>
        <begin position="76"/>
        <end position="130"/>
    </location>
</feature>
<dbReference type="OrthoDB" id="409374at2759"/>
<feature type="compositionally biased region" description="Polar residues" evidence="1">
    <location>
        <begin position="118"/>
        <end position="130"/>
    </location>
</feature>
<evidence type="ECO:0000256" key="1">
    <source>
        <dbReference type="SAM" id="MobiDB-lite"/>
    </source>
</evidence>
<proteinExistence type="predicted"/>
<accession>A0A9P9AKD4</accession>
<dbReference type="Proteomes" id="UP000777438">
    <property type="component" value="Unassembled WGS sequence"/>
</dbReference>
<reference evidence="3 4" key="1">
    <citation type="journal article" date="2021" name="Nat. Commun.">
        <title>Genetic determinants of endophytism in the Arabidopsis root mycobiome.</title>
        <authorList>
            <person name="Mesny F."/>
            <person name="Miyauchi S."/>
            <person name="Thiergart T."/>
            <person name="Pickel B."/>
            <person name="Atanasova L."/>
            <person name="Karlsson M."/>
            <person name="Huettel B."/>
            <person name="Barry K.W."/>
            <person name="Haridas S."/>
            <person name="Chen C."/>
            <person name="Bauer D."/>
            <person name="Andreopoulos W."/>
            <person name="Pangilinan J."/>
            <person name="LaButti K."/>
            <person name="Riley R."/>
            <person name="Lipzen A."/>
            <person name="Clum A."/>
            <person name="Drula E."/>
            <person name="Henrissat B."/>
            <person name="Kohler A."/>
            <person name="Grigoriev I.V."/>
            <person name="Martin F.M."/>
            <person name="Hacquard S."/>
        </authorList>
    </citation>
    <scope>NUCLEOTIDE SEQUENCE [LARGE SCALE GENOMIC DNA]</scope>
    <source>
        <strain evidence="3 4">MPI-CAGE-CH-0241</strain>
    </source>
</reference>
<evidence type="ECO:0008006" key="5">
    <source>
        <dbReference type="Google" id="ProtNLM"/>
    </source>
</evidence>
<keyword evidence="2" id="KW-0732">Signal</keyword>
<comment type="caution">
    <text evidence="3">The sequence shown here is derived from an EMBL/GenBank/DDBJ whole genome shotgun (WGS) entry which is preliminary data.</text>
</comment>
<sequence>MHIKYLFINLLALTVLVKGLPHAEHDDFDLEARDAESNLVGRDHPCSNDKGMKNGKCVKCDKDEVIKNHHCVKCDETKSSGTADASDAPVTKSRRLGNASAVAGKSGMEVASDPSAGAGTTANTSMLVRV</sequence>
<protein>
    <recommendedName>
        <fullName evidence="5">Secreted protein</fullName>
    </recommendedName>
</protein>
<dbReference type="AlphaFoldDB" id="A0A9P9AKD4"/>
<dbReference type="EMBL" id="JAGPYM010000025">
    <property type="protein sequence ID" value="KAH6880674.1"/>
    <property type="molecule type" value="Genomic_DNA"/>
</dbReference>